<sequence>MRYLKNTGCLTRGSGYTENMQHLQTLSAPIASEFNSAMQDYTDLAYNTSPQHKVSTEAHQKRYF</sequence>
<reference evidence="1" key="1">
    <citation type="journal article" date="2019" name="bioRxiv">
        <title>The Genome of the Zebra Mussel, Dreissena polymorpha: A Resource for Invasive Species Research.</title>
        <authorList>
            <person name="McCartney M.A."/>
            <person name="Auch B."/>
            <person name="Kono T."/>
            <person name="Mallez S."/>
            <person name="Zhang Y."/>
            <person name="Obille A."/>
            <person name="Becker A."/>
            <person name="Abrahante J.E."/>
            <person name="Garbe J."/>
            <person name="Badalamenti J.P."/>
            <person name="Herman A."/>
            <person name="Mangelson H."/>
            <person name="Liachko I."/>
            <person name="Sullivan S."/>
            <person name="Sone E.D."/>
            <person name="Koren S."/>
            <person name="Silverstein K.A.T."/>
            <person name="Beckman K.B."/>
            <person name="Gohl D.M."/>
        </authorList>
    </citation>
    <scope>NUCLEOTIDE SEQUENCE</scope>
    <source>
        <strain evidence="1">Duluth1</strain>
        <tissue evidence="1">Whole animal</tissue>
    </source>
</reference>
<name>A0A9D4HME9_DREPO</name>
<comment type="caution">
    <text evidence="1">The sequence shown here is derived from an EMBL/GenBank/DDBJ whole genome shotgun (WGS) entry which is preliminary data.</text>
</comment>
<proteinExistence type="predicted"/>
<gene>
    <name evidence="1" type="ORF">DPMN_064724</name>
</gene>
<dbReference type="EMBL" id="JAIWYP010000013">
    <property type="protein sequence ID" value="KAH3721776.1"/>
    <property type="molecule type" value="Genomic_DNA"/>
</dbReference>
<protein>
    <submittedName>
        <fullName evidence="1">Uncharacterized protein</fullName>
    </submittedName>
</protein>
<accession>A0A9D4HME9</accession>
<reference evidence="1" key="2">
    <citation type="submission" date="2020-11" db="EMBL/GenBank/DDBJ databases">
        <authorList>
            <person name="McCartney M.A."/>
            <person name="Auch B."/>
            <person name="Kono T."/>
            <person name="Mallez S."/>
            <person name="Becker A."/>
            <person name="Gohl D.M."/>
            <person name="Silverstein K.A.T."/>
            <person name="Koren S."/>
            <person name="Bechman K.B."/>
            <person name="Herman A."/>
            <person name="Abrahante J.E."/>
            <person name="Garbe J."/>
        </authorList>
    </citation>
    <scope>NUCLEOTIDE SEQUENCE</scope>
    <source>
        <strain evidence="1">Duluth1</strain>
        <tissue evidence="1">Whole animal</tissue>
    </source>
</reference>
<keyword evidence="2" id="KW-1185">Reference proteome</keyword>
<evidence type="ECO:0000313" key="2">
    <source>
        <dbReference type="Proteomes" id="UP000828390"/>
    </source>
</evidence>
<dbReference type="Proteomes" id="UP000828390">
    <property type="component" value="Unassembled WGS sequence"/>
</dbReference>
<dbReference type="AlphaFoldDB" id="A0A9D4HME9"/>
<evidence type="ECO:0000313" key="1">
    <source>
        <dbReference type="EMBL" id="KAH3721776.1"/>
    </source>
</evidence>
<organism evidence="1 2">
    <name type="scientific">Dreissena polymorpha</name>
    <name type="common">Zebra mussel</name>
    <name type="synonym">Mytilus polymorpha</name>
    <dbReference type="NCBI Taxonomy" id="45954"/>
    <lineage>
        <taxon>Eukaryota</taxon>
        <taxon>Metazoa</taxon>
        <taxon>Spiralia</taxon>
        <taxon>Lophotrochozoa</taxon>
        <taxon>Mollusca</taxon>
        <taxon>Bivalvia</taxon>
        <taxon>Autobranchia</taxon>
        <taxon>Heteroconchia</taxon>
        <taxon>Euheterodonta</taxon>
        <taxon>Imparidentia</taxon>
        <taxon>Neoheterodontei</taxon>
        <taxon>Myida</taxon>
        <taxon>Dreissenoidea</taxon>
        <taxon>Dreissenidae</taxon>
        <taxon>Dreissena</taxon>
    </lineage>
</organism>